<accession>A0A1V4SIH8</accession>
<dbReference type="Proteomes" id="UP000191554">
    <property type="component" value="Unassembled WGS sequence"/>
</dbReference>
<reference evidence="2 3" key="1">
    <citation type="submission" date="2017-03" db="EMBL/GenBank/DDBJ databases">
        <title>Genome sequence of Clostridium hungatei DSM 14427.</title>
        <authorList>
            <person name="Poehlein A."/>
            <person name="Daniel R."/>
        </authorList>
    </citation>
    <scope>NUCLEOTIDE SEQUENCE [LARGE SCALE GENOMIC DNA]</scope>
    <source>
        <strain evidence="2 3">DSM 14427</strain>
    </source>
</reference>
<proteinExistence type="predicted"/>
<dbReference type="AlphaFoldDB" id="A0A1V4SIH8"/>
<gene>
    <name evidence="2" type="ORF">CLHUN_28230</name>
</gene>
<dbReference type="OrthoDB" id="1740872at2"/>
<sequence>MKRKIIPAACLAAAVVLLFAAYTINNVYKDKDTANATADISSKANSGMGHFSEIRYDQNTLIDSSDVIVRCIFTGKKETKNITSLTKNGRGEDMEFEAPVTTYKMKTVESLKGSVDDKFEFGLIGTGDGNFIKGGDYVLFLNYNSELDKYKLVSYSQGFNRVREISKEKINAAKAAADGTLSQDQTIEIETVETNEVMNYMDLKNKIKELEK</sequence>
<keyword evidence="3" id="KW-1185">Reference proteome</keyword>
<dbReference type="STRING" id="48256.CLHUN_28230"/>
<evidence type="ECO:0000313" key="3">
    <source>
        <dbReference type="Proteomes" id="UP000191554"/>
    </source>
</evidence>
<feature type="chain" id="PRO_5039171198" evidence="1">
    <location>
        <begin position="21"/>
        <end position="212"/>
    </location>
</feature>
<keyword evidence="1" id="KW-0732">Signal</keyword>
<evidence type="ECO:0000313" key="2">
    <source>
        <dbReference type="EMBL" id="OPX43275.1"/>
    </source>
</evidence>
<evidence type="ECO:0000256" key="1">
    <source>
        <dbReference type="SAM" id="SignalP"/>
    </source>
</evidence>
<comment type="caution">
    <text evidence="2">The sequence shown here is derived from an EMBL/GenBank/DDBJ whole genome shotgun (WGS) entry which is preliminary data.</text>
</comment>
<name>A0A1V4SIH8_RUMHU</name>
<protein>
    <submittedName>
        <fullName evidence="2">Uncharacterized protein</fullName>
    </submittedName>
</protein>
<feature type="signal peptide" evidence="1">
    <location>
        <begin position="1"/>
        <end position="20"/>
    </location>
</feature>
<dbReference type="EMBL" id="MZGX01000019">
    <property type="protein sequence ID" value="OPX43275.1"/>
    <property type="molecule type" value="Genomic_DNA"/>
</dbReference>
<organism evidence="2 3">
    <name type="scientific">Ruminiclostridium hungatei</name>
    <name type="common">Clostridium hungatei</name>
    <dbReference type="NCBI Taxonomy" id="48256"/>
    <lineage>
        <taxon>Bacteria</taxon>
        <taxon>Bacillati</taxon>
        <taxon>Bacillota</taxon>
        <taxon>Clostridia</taxon>
        <taxon>Eubacteriales</taxon>
        <taxon>Oscillospiraceae</taxon>
        <taxon>Ruminiclostridium</taxon>
    </lineage>
</organism>
<dbReference type="RefSeq" id="WP_080065275.1">
    <property type="nucleotide sequence ID" value="NZ_MZGX01000019.1"/>
</dbReference>